<organism evidence="1 2">
    <name type="scientific">Trifolium medium</name>
    <dbReference type="NCBI Taxonomy" id="97028"/>
    <lineage>
        <taxon>Eukaryota</taxon>
        <taxon>Viridiplantae</taxon>
        <taxon>Streptophyta</taxon>
        <taxon>Embryophyta</taxon>
        <taxon>Tracheophyta</taxon>
        <taxon>Spermatophyta</taxon>
        <taxon>Magnoliopsida</taxon>
        <taxon>eudicotyledons</taxon>
        <taxon>Gunneridae</taxon>
        <taxon>Pentapetalae</taxon>
        <taxon>rosids</taxon>
        <taxon>fabids</taxon>
        <taxon>Fabales</taxon>
        <taxon>Fabaceae</taxon>
        <taxon>Papilionoideae</taxon>
        <taxon>50 kb inversion clade</taxon>
        <taxon>NPAAA clade</taxon>
        <taxon>Hologalegina</taxon>
        <taxon>IRL clade</taxon>
        <taxon>Trifolieae</taxon>
        <taxon>Trifolium</taxon>
    </lineage>
</organism>
<keyword evidence="2" id="KW-1185">Reference proteome</keyword>
<dbReference type="Proteomes" id="UP000265520">
    <property type="component" value="Unassembled WGS sequence"/>
</dbReference>
<comment type="caution">
    <text evidence="1">The sequence shown here is derived from an EMBL/GenBank/DDBJ whole genome shotgun (WGS) entry which is preliminary data.</text>
</comment>
<protein>
    <submittedName>
        <fullName evidence="1">Uncharacterized protein</fullName>
    </submittedName>
</protein>
<reference evidence="1 2" key="1">
    <citation type="journal article" date="2018" name="Front. Plant Sci.">
        <title>Red Clover (Trifolium pratense) and Zigzag Clover (T. medium) - A Picture of Genomic Similarities and Differences.</title>
        <authorList>
            <person name="Dluhosova J."/>
            <person name="Istvanek J."/>
            <person name="Nedelnik J."/>
            <person name="Repkova J."/>
        </authorList>
    </citation>
    <scope>NUCLEOTIDE SEQUENCE [LARGE SCALE GENOMIC DNA]</scope>
    <source>
        <strain evidence="2">cv. 10/8</strain>
        <tissue evidence="1">Leaf</tissue>
    </source>
</reference>
<dbReference type="EMBL" id="LXQA010440823">
    <property type="protein sequence ID" value="MCI52020.1"/>
    <property type="molecule type" value="Genomic_DNA"/>
</dbReference>
<sequence>MNWSSGKDLGPLKHVVR</sequence>
<proteinExistence type="predicted"/>
<feature type="non-terminal residue" evidence="1">
    <location>
        <position position="17"/>
    </location>
</feature>
<evidence type="ECO:0000313" key="2">
    <source>
        <dbReference type="Proteomes" id="UP000265520"/>
    </source>
</evidence>
<dbReference type="AlphaFoldDB" id="A0A392SVT5"/>
<accession>A0A392SVT5</accession>
<name>A0A392SVT5_9FABA</name>
<evidence type="ECO:0000313" key="1">
    <source>
        <dbReference type="EMBL" id="MCI52020.1"/>
    </source>
</evidence>